<reference evidence="1 2" key="1">
    <citation type="submission" date="2018-05" db="EMBL/GenBank/DDBJ databases">
        <title>Genome sequencing, assembly and analysis of the novel insecticidal bacterium, Chromobacterium phragmitis.</title>
        <authorList>
            <person name="Sparks M.E."/>
            <person name="Blackburn M.B."/>
            <person name="Gundersen-Rindal D.E."/>
        </authorList>
    </citation>
    <scope>NUCLEOTIDE SEQUENCE [LARGE SCALE GENOMIC DNA]</scope>
    <source>
        <strain evidence="1">IIBBL 274-1</strain>
    </source>
</reference>
<dbReference type="KEGG" id="chrb:DK843_18260"/>
<evidence type="ECO:0000313" key="1">
    <source>
        <dbReference type="EMBL" id="AXE36070.1"/>
    </source>
</evidence>
<dbReference type="SUPFAM" id="SSF89372">
    <property type="entry name" value="Fucose-specific lectin"/>
    <property type="match status" value="1"/>
</dbReference>
<gene>
    <name evidence="1" type="ORF">DK843_18260</name>
</gene>
<accession>A0A344ULC2</accession>
<evidence type="ECO:0000313" key="2">
    <source>
        <dbReference type="Proteomes" id="UP000252038"/>
    </source>
</evidence>
<dbReference type="AlphaFoldDB" id="A0A344ULC2"/>
<dbReference type="Gene3D" id="2.120.10.70">
    <property type="entry name" value="Fucose-specific lectin"/>
    <property type="match status" value="1"/>
</dbReference>
<dbReference type="Proteomes" id="UP000252038">
    <property type="component" value="Chromosome"/>
</dbReference>
<proteinExistence type="predicted"/>
<name>A0A344ULC2_9NEIS</name>
<organism evidence="1 2">
    <name type="scientific">Chromobacterium phragmitis</name>
    <dbReference type="NCBI Taxonomy" id="2202141"/>
    <lineage>
        <taxon>Bacteria</taxon>
        <taxon>Pseudomonadati</taxon>
        <taxon>Pseudomonadota</taxon>
        <taxon>Betaproteobacteria</taxon>
        <taxon>Neisseriales</taxon>
        <taxon>Chromobacteriaceae</taxon>
        <taxon>Chromobacterium</taxon>
    </lineage>
</organism>
<protein>
    <submittedName>
        <fullName evidence="1">Uncharacterized protein</fullName>
    </submittedName>
</protein>
<sequence>MSSQFHGLAVGNGNSNYLQVLGLANFTDAAYLTDWQDSSGNWHAGFALPVPSDYPKGHFFQLTTGIGNSSYLQVLGAGEDGNPYLVSWQDGGGSWHGGMPLPKPSGYSCGPLVTGSGNSNYLQVIGARVETTPYLVAWQDNSGNWHAGMPLPNPSGYAGGFQQLATGNGNDHYLQVVGVGNDGNAYLVNWQDNSGSWHPGFALPKPSGYNGTFTQLATGVGNSNYLQVLGIGTDGNAYLVAWQDNGGNWHPGFALPKPSGYNGTFAKLVTGIGNSNYLQVFGIGGNGTAYLISWQDNGGNWHGGLTLPQPSGYSGSFSQLAAGNGNNHYLQVVGSDAQGNVYLVSWQDAEGKWHAGFELPKTA</sequence>
<dbReference type="EMBL" id="CP029554">
    <property type="protein sequence ID" value="AXE36070.1"/>
    <property type="molecule type" value="Genomic_DNA"/>
</dbReference>
<dbReference type="RefSeq" id="WP_114073966.1">
    <property type="nucleotide sequence ID" value="NZ_CP029554.1"/>
</dbReference>